<protein>
    <submittedName>
        <fullName evidence="1">Uncharacterized protein</fullName>
    </submittedName>
</protein>
<evidence type="ECO:0000313" key="1">
    <source>
        <dbReference type="EMBL" id="AYV79432.1"/>
    </source>
</evidence>
<gene>
    <name evidence="1" type="ORF">Faunusvirus13_25</name>
</gene>
<dbReference type="EMBL" id="MK072144">
    <property type="protein sequence ID" value="AYV79432.1"/>
    <property type="molecule type" value="Genomic_DNA"/>
</dbReference>
<proteinExistence type="predicted"/>
<accession>A0A3G4ZWY9</accession>
<sequence>MLSAETHRNEFMKLVITGNENKCIEYINEHDDFYNATIYNQGKINMLQLVCSRHLEKVAMALIDKKCNIIYQDMYGWSVIMYAKFYGLNNVVTYIIDNITDVTTRATHRGMSEMMYICGSAYSDHIIKMIDRGYNIYYRSVADESLFIIATNLRIYQIVKKLIDIDTNFIDEFNTIYHNLKLKRDEFYYDITKYCADKRDGYKHEIIATMNDASPANALHQSFHTTYAVELVDIICDYIILHVLPIKKS</sequence>
<reference evidence="1" key="1">
    <citation type="submission" date="2018-10" db="EMBL/GenBank/DDBJ databases">
        <title>Hidden diversity of soil giant viruses.</title>
        <authorList>
            <person name="Schulz F."/>
            <person name="Alteio L."/>
            <person name="Goudeau D."/>
            <person name="Ryan E.M."/>
            <person name="Malmstrom R.R."/>
            <person name="Blanchard J."/>
            <person name="Woyke T."/>
        </authorList>
    </citation>
    <scope>NUCLEOTIDE SEQUENCE</scope>
    <source>
        <strain evidence="1">FNV1</strain>
    </source>
</reference>
<dbReference type="SUPFAM" id="SSF48403">
    <property type="entry name" value="Ankyrin repeat"/>
    <property type="match status" value="1"/>
</dbReference>
<dbReference type="InterPro" id="IPR036770">
    <property type="entry name" value="Ankyrin_rpt-contain_sf"/>
</dbReference>
<organism evidence="1">
    <name type="scientific">Faunusvirus sp</name>
    <dbReference type="NCBI Taxonomy" id="2487766"/>
    <lineage>
        <taxon>Viruses</taxon>
        <taxon>Varidnaviria</taxon>
        <taxon>Bamfordvirae</taxon>
        <taxon>Nucleocytoviricota</taxon>
        <taxon>Megaviricetes</taxon>
        <taxon>Imitervirales</taxon>
        <taxon>Mimiviridae</taxon>
    </lineage>
</organism>
<name>A0A3G4ZWY9_9VIRU</name>
<dbReference type="Gene3D" id="1.25.40.20">
    <property type="entry name" value="Ankyrin repeat-containing domain"/>
    <property type="match status" value="1"/>
</dbReference>